<keyword evidence="2" id="KW-0472">Membrane</keyword>
<feature type="region of interest" description="Disordered" evidence="1">
    <location>
        <begin position="586"/>
        <end position="691"/>
    </location>
</feature>
<feature type="compositionally biased region" description="Polar residues" evidence="1">
    <location>
        <begin position="443"/>
        <end position="454"/>
    </location>
</feature>
<feature type="transmembrane region" description="Helical" evidence="2">
    <location>
        <begin position="6"/>
        <end position="29"/>
    </location>
</feature>
<evidence type="ECO:0000256" key="1">
    <source>
        <dbReference type="SAM" id="MobiDB-lite"/>
    </source>
</evidence>
<evidence type="ECO:0000313" key="3">
    <source>
        <dbReference type="EMBL" id="KIM32179.1"/>
    </source>
</evidence>
<gene>
    <name evidence="3" type="ORF">M408DRAFT_215072</name>
</gene>
<feature type="transmembrane region" description="Helical" evidence="2">
    <location>
        <begin position="83"/>
        <end position="107"/>
    </location>
</feature>
<feature type="compositionally biased region" description="Low complexity" evidence="1">
    <location>
        <begin position="659"/>
        <end position="675"/>
    </location>
</feature>
<proteinExistence type="predicted"/>
<reference evidence="4" key="2">
    <citation type="submission" date="2015-01" db="EMBL/GenBank/DDBJ databases">
        <title>Evolutionary Origins and Diversification of the Mycorrhizal Mutualists.</title>
        <authorList>
            <consortium name="DOE Joint Genome Institute"/>
            <consortium name="Mycorrhizal Genomics Consortium"/>
            <person name="Kohler A."/>
            <person name="Kuo A."/>
            <person name="Nagy L.G."/>
            <person name="Floudas D."/>
            <person name="Copeland A."/>
            <person name="Barry K.W."/>
            <person name="Cichocki N."/>
            <person name="Veneault-Fourrey C."/>
            <person name="LaButti K."/>
            <person name="Lindquist E.A."/>
            <person name="Lipzen A."/>
            <person name="Lundell T."/>
            <person name="Morin E."/>
            <person name="Murat C."/>
            <person name="Riley R."/>
            <person name="Ohm R."/>
            <person name="Sun H."/>
            <person name="Tunlid A."/>
            <person name="Henrissat B."/>
            <person name="Grigoriev I.V."/>
            <person name="Hibbett D.S."/>
            <person name="Martin F."/>
        </authorList>
    </citation>
    <scope>NUCLEOTIDE SEQUENCE [LARGE SCALE GENOMIC DNA]</scope>
    <source>
        <strain evidence="4">MAFF 305830</strain>
    </source>
</reference>
<organism evidence="3 4">
    <name type="scientific">Serendipita vermifera MAFF 305830</name>
    <dbReference type="NCBI Taxonomy" id="933852"/>
    <lineage>
        <taxon>Eukaryota</taxon>
        <taxon>Fungi</taxon>
        <taxon>Dikarya</taxon>
        <taxon>Basidiomycota</taxon>
        <taxon>Agaricomycotina</taxon>
        <taxon>Agaricomycetes</taxon>
        <taxon>Sebacinales</taxon>
        <taxon>Serendipitaceae</taxon>
        <taxon>Serendipita</taxon>
    </lineage>
</organism>
<keyword evidence="2" id="KW-1133">Transmembrane helix</keyword>
<evidence type="ECO:0000256" key="2">
    <source>
        <dbReference type="SAM" id="Phobius"/>
    </source>
</evidence>
<dbReference type="AlphaFoldDB" id="A0A0C3BJD1"/>
<dbReference type="OrthoDB" id="3201391at2759"/>
<dbReference type="EMBL" id="KN824280">
    <property type="protein sequence ID" value="KIM32179.1"/>
    <property type="molecule type" value="Genomic_DNA"/>
</dbReference>
<protein>
    <submittedName>
        <fullName evidence="3">Uncharacterized protein</fullName>
    </submittedName>
</protein>
<evidence type="ECO:0000313" key="4">
    <source>
        <dbReference type="Proteomes" id="UP000054097"/>
    </source>
</evidence>
<feature type="region of interest" description="Disordered" evidence="1">
    <location>
        <begin position="422"/>
        <end position="486"/>
    </location>
</feature>
<feature type="transmembrane region" description="Helical" evidence="2">
    <location>
        <begin position="237"/>
        <end position="262"/>
    </location>
</feature>
<keyword evidence="2" id="KW-0812">Transmembrane</keyword>
<dbReference type="HOGENOM" id="CLU_398585_0_0_1"/>
<feature type="transmembrane region" description="Helical" evidence="2">
    <location>
        <begin position="41"/>
        <end position="63"/>
    </location>
</feature>
<feature type="transmembrane region" description="Helical" evidence="2">
    <location>
        <begin position="211"/>
        <end position="231"/>
    </location>
</feature>
<reference evidence="3 4" key="1">
    <citation type="submission" date="2014-04" db="EMBL/GenBank/DDBJ databases">
        <authorList>
            <consortium name="DOE Joint Genome Institute"/>
            <person name="Kuo A."/>
            <person name="Zuccaro A."/>
            <person name="Kohler A."/>
            <person name="Nagy L.G."/>
            <person name="Floudas D."/>
            <person name="Copeland A."/>
            <person name="Barry K.W."/>
            <person name="Cichocki N."/>
            <person name="Veneault-Fourrey C."/>
            <person name="LaButti K."/>
            <person name="Lindquist E.A."/>
            <person name="Lipzen A."/>
            <person name="Lundell T."/>
            <person name="Morin E."/>
            <person name="Murat C."/>
            <person name="Sun H."/>
            <person name="Tunlid A."/>
            <person name="Henrissat B."/>
            <person name="Grigoriev I.V."/>
            <person name="Hibbett D.S."/>
            <person name="Martin F."/>
            <person name="Nordberg H.P."/>
            <person name="Cantor M.N."/>
            <person name="Hua S.X."/>
        </authorList>
    </citation>
    <scope>NUCLEOTIDE SEQUENCE [LARGE SCALE GENOMIC DNA]</scope>
    <source>
        <strain evidence="3 4">MAFF 305830</strain>
    </source>
</reference>
<sequence length="691" mass="75383">MTSEVALRLVYFALNLVGGSAMIITFFILCLNLRRTHDGPFLLSMALCVSRIISPIISCLLLFSGSITGTNTVSQSLCVVQSGLHASLAPLIACSTLSYSLNVLLIIPPPSMLMGTVATSTLTVLLLFPFLTFAALGVVSALIASQNPGIVNIRLFYCFLDQKEIKRCSAIIAAVALLATITTITGILYKLNRRRKNPSLQASGSRWLEDIVLQIICLGLYAILQLGFLIANSITPIVAADIADATDSIIIFVILATQPWLFKGLLKKSPPPSAAPPTTITRPEHPFNRQHDSFLRRVSEYPSVIDIEYTDTRRGIDQTRRLRALSVALGLAENDPYTRYHPPDQEKRTTVIKPELEHHPYSIDPNQMGSKLSLKSVEYGVALGHPSRDASVQHGFDLEHGTPNHGRAASLIIISTSSDGSSHALHLPLDDDAPSSERHRRTPLSQLVTNGSNNSHRHPHRLSDSSPPYSAPLLGPERVKQFQDRPRRRSFLEISVESASPTTSPWQTQYLQTSVDHESSIAHSSSETRPYLVAETRTSTEEGGPYGLSGSSSSTGILVDDIMSSVLSWPNISRSTVAISQHHISNTRTPTSVEYSYPSPGSDPRWLQYASSSPEPPHPSFLREETPSPLSLNGQAGSSGGHTFGESPVNERRLHPYTRGPSPLRPPGLGSPLSRWAEDIEETTRTPSNES</sequence>
<keyword evidence="4" id="KW-1185">Reference proteome</keyword>
<feature type="transmembrane region" description="Helical" evidence="2">
    <location>
        <begin position="119"/>
        <end position="144"/>
    </location>
</feature>
<dbReference type="Proteomes" id="UP000054097">
    <property type="component" value="Unassembled WGS sequence"/>
</dbReference>
<accession>A0A0C3BJD1</accession>
<feature type="transmembrane region" description="Helical" evidence="2">
    <location>
        <begin position="170"/>
        <end position="191"/>
    </location>
</feature>
<name>A0A0C3BJD1_SERVB</name>